<dbReference type="PANTHER" id="PTHR42690:SF1">
    <property type="entry name" value="THREONINE SYNTHASE-LIKE 2"/>
    <property type="match status" value="1"/>
</dbReference>
<feature type="domain" description="Tryptophan synthase beta chain-like PALP" evidence="13">
    <location>
        <begin position="91"/>
        <end position="331"/>
    </location>
</feature>
<evidence type="ECO:0000256" key="6">
    <source>
        <dbReference type="ARBA" id="ARBA00022605"/>
    </source>
</evidence>
<dbReference type="AlphaFoldDB" id="A0AAE3WF03"/>
<dbReference type="Gene3D" id="3.40.50.1100">
    <property type="match status" value="2"/>
</dbReference>
<accession>A0AAE3WF03</accession>
<evidence type="ECO:0000256" key="3">
    <source>
        <dbReference type="ARBA" id="ARBA00005517"/>
    </source>
</evidence>
<evidence type="ECO:0000259" key="14">
    <source>
        <dbReference type="Pfam" id="PF14821"/>
    </source>
</evidence>
<dbReference type="Proteomes" id="UP001226762">
    <property type="component" value="Unassembled WGS sequence"/>
</dbReference>
<reference evidence="15" key="2">
    <citation type="submission" date="2023-02" db="EMBL/GenBank/DDBJ databases">
        <title>'Rhodoalgimonas zhirmunskyi' gen. nov., isolated from a red alga.</title>
        <authorList>
            <person name="Nedashkovskaya O.I."/>
            <person name="Otstavnykh N.Y."/>
            <person name="Bystritskaya E.P."/>
            <person name="Balabanova L.A."/>
            <person name="Isaeva M.P."/>
        </authorList>
    </citation>
    <scope>NUCLEOTIDE SEQUENCE</scope>
    <source>
        <strain evidence="15">KCTC 52189</strain>
    </source>
</reference>
<keyword evidence="9 15" id="KW-0456">Lyase</keyword>
<comment type="cofactor">
    <cofactor evidence="1 12">
        <name>pyridoxal 5'-phosphate</name>
        <dbReference type="ChEBI" id="CHEBI:597326"/>
    </cofactor>
</comment>
<evidence type="ECO:0000313" key="15">
    <source>
        <dbReference type="EMBL" id="MDQ2092056.1"/>
    </source>
</evidence>
<dbReference type="EMBL" id="JANHAX010000007">
    <property type="protein sequence ID" value="MDQ2092056.1"/>
    <property type="molecule type" value="Genomic_DNA"/>
</dbReference>
<dbReference type="GO" id="GO:0004795">
    <property type="term" value="F:threonine synthase activity"/>
    <property type="evidence" value="ECO:0007669"/>
    <property type="project" value="UniProtKB-UniRule"/>
</dbReference>
<comment type="caution">
    <text evidence="15">The sequence shown here is derived from an EMBL/GenBank/DDBJ whole genome shotgun (WGS) entry which is preliminary data.</text>
</comment>
<dbReference type="InterPro" id="IPR029144">
    <property type="entry name" value="Thr_synth_N"/>
</dbReference>
<protein>
    <recommendedName>
        <fullName evidence="5 11">Threonine synthase</fullName>
        <ecNumber evidence="4 11">4.2.3.1</ecNumber>
    </recommendedName>
</protein>
<dbReference type="SUPFAM" id="SSF53686">
    <property type="entry name" value="Tryptophan synthase beta subunit-like PLP-dependent enzymes"/>
    <property type="match status" value="1"/>
</dbReference>
<keyword evidence="8 12" id="KW-0663">Pyridoxal phosphate</keyword>
<organism evidence="15 16">
    <name type="scientific">Marimonas arenosa</name>
    <dbReference type="NCBI Taxonomy" id="1795305"/>
    <lineage>
        <taxon>Bacteria</taxon>
        <taxon>Pseudomonadati</taxon>
        <taxon>Pseudomonadota</taxon>
        <taxon>Alphaproteobacteria</taxon>
        <taxon>Rhodobacterales</taxon>
        <taxon>Paracoccaceae</taxon>
        <taxon>Marimonas</taxon>
    </lineage>
</organism>
<dbReference type="RefSeq" id="WP_306737360.1">
    <property type="nucleotide sequence ID" value="NZ_JANHAX010000007.1"/>
</dbReference>
<dbReference type="GO" id="GO:0009088">
    <property type="term" value="P:threonine biosynthetic process"/>
    <property type="evidence" value="ECO:0007669"/>
    <property type="project" value="UniProtKB-UniRule"/>
</dbReference>
<evidence type="ECO:0000256" key="9">
    <source>
        <dbReference type="ARBA" id="ARBA00023239"/>
    </source>
</evidence>
<dbReference type="Pfam" id="PF24857">
    <property type="entry name" value="THR4_C"/>
    <property type="match status" value="1"/>
</dbReference>
<evidence type="ECO:0000256" key="12">
    <source>
        <dbReference type="PIRSR" id="PIRSR604450-51"/>
    </source>
</evidence>
<dbReference type="InterPro" id="IPR051166">
    <property type="entry name" value="Threonine_Synthase"/>
</dbReference>
<dbReference type="EC" id="4.2.3.1" evidence="4 11"/>
<dbReference type="InterPro" id="IPR001926">
    <property type="entry name" value="TrpB-like_PALP"/>
</dbReference>
<keyword evidence="16" id="KW-1185">Reference proteome</keyword>
<dbReference type="CDD" id="cd01560">
    <property type="entry name" value="Thr-synth_2"/>
    <property type="match status" value="1"/>
</dbReference>
<evidence type="ECO:0000256" key="4">
    <source>
        <dbReference type="ARBA" id="ARBA00013028"/>
    </source>
</evidence>
<dbReference type="InterPro" id="IPR036052">
    <property type="entry name" value="TrpB-like_PALP_sf"/>
</dbReference>
<name>A0AAE3WF03_9RHOB</name>
<feature type="domain" description="Threonine synthase N-terminal" evidence="14">
    <location>
        <begin position="2"/>
        <end position="80"/>
    </location>
</feature>
<sequence>MNYISTRGTAPVLNFEDTMLTGLARDGGLYVPEEVPVLAPEVVEKLHWEDYEGMAFHVMKPFIGDTFTDDEFKAIIARAYADFGHAARAPVKQLRHGLWMMELFHGPTLAFKDFAMQLIGQMFQAVLARRGERITIVGATSGDTGSAAIEAFRGLDNVDVCILFPHGRVSEVQRRQMTTPSEANVHALAVEGTFDDCQRHLKDMFADDAFRDEVRLAAVNSINWARVLAQVVYYWWAAVALGDGKRRMSFTVPTGNFGDIYAGFIAKRMGLDIERLVVATNQNDILRRAIMTGRYEVGEVRPSISPSMDIQVSSNFERLLFDALGRDGAAVSGLMNGLRQSGGFTIPDAAQDYIRRHFDASSTSEEQTSAEIAESHAQFGELVCPHSAIGIEVARAHQNISVPMVALATAHPAKFPDAVEQATGIRPPLPPRMADLFDRAERVTRVANDLGQIQALIEERRRK</sequence>
<evidence type="ECO:0000256" key="7">
    <source>
        <dbReference type="ARBA" id="ARBA00022697"/>
    </source>
</evidence>
<dbReference type="Gene3D" id="3.90.1380.10">
    <property type="entry name" value="Threonine synthase, N-terminal domain"/>
    <property type="match status" value="1"/>
</dbReference>
<evidence type="ECO:0000256" key="2">
    <source>
        <dbReference type="ARBA" id="ARBA00004979"/>
    </source>
</evidence>
<evidence type="ECO:0000256" key="10">
    <source>
        <dbReference type="ARBA" id="ARBA00049144"/>
    </source>
</evidence>
<feature type="modified residue" description="N6-(pyridoxal phosphate)lysine" evidence="12">
    <location>
        <position position="112"/>
    </location>
</feature>
<comment type="similarity">
    <text evidence="3">Belongs to the threonine synthase family.</text>
</comment>
<gene>
    <name evidence="15" type="primary">thrC</name>
    <name evidence="15" type="ORF">NO357_19310</name>
</gene>
<dbReference type="InterPro" id="IPR004450">
    <property type="entry name" value="Thr_synthase-like"/>
</dbReference>
<comment type="catalytic activity">
    <reaction evidence="10">
        <text>O-phospho-L-homoserine + H2O = L-threonine + phosphate</text>
        <dbReference type="Rhea" id="RHEA:10840"/>
        <dbReference type="ChEBI" id="CHEBI:15377"/>
        <dbReference type="ChEBI" id="CHEBI:43474"/>
        <dbReference type="ChEBI" id="CHEBI:57590"/>
        <dbReference type="ChEBI" id="CHEBI:57926"/>
        <dbReference type="EC" id="4.2.3.1"/>
    </reaction>
</comment>
<reference evidence="15" key="1">
    <citation type="submission" date="2022-07" db="EMBL/GenBank/DDBJ databases">
        <authorList>
            <person name="Otstavnykh N."/>
            <person name="Isaeva M."/>
            <person name="Bystritskaya E."/>
        </authorList>
    </citation>
    <scope>NUCLEOTIDE SEQUENCE</scope>
    <source>
        <strain evidence="15">KCTC 52189</strain>
    </source>
</reference>
<evidence type="ECO:0000256" key="1">
    <source>
        <dbReference type="ARBA" id="ARBA00001933"/>
    </source>
</evidence>
<dbReference type="PANTHER" id="PTHR42690">
    <property type="entry name" value="THREONINE SYNTHASE FAMILY MEMBER"/>
    <property type="match status" value="1"/>
</dbReference>
<evidence type="ECO:0000256" key="11">
    <source>
        <dbReference type="NCBIfam" id="TIGR00260"/>
    </source>
</evidence>
<evidence type="ECO:0000259" key="13">
    <source>
        <dbReference type="Pfam" id="PF00291"/>
    </source>
</evidence>
<dbReference type="Pfam" id="PF14821">
    <property type="entry name" value="Thr_synth_N"/>
    <property type="match status" value="1"/>
</dbReference>
<keyword evidence="6" id="KW-0028">Amino-acid biosynthesis</keyword>
<dbReference type="Pfam" id="PF00291">
    <property type="entry name" value="PALP"/>
    <property type="match status" value="1"/>
</dbReference>
<comment type="pathway">
    <text evidence="2">Amino-acid biosynthesis; L-threonine biosynthesis; L-threonine from L-aspartate: step 5/5.</text>
</comment>
<dbReference type="InterPro" id="IPR000634">
    <property type="entry name" value="Ser/Thr_deHydtase_PyrdxlP-BS"/>
</dbReference>
<dbReference type="InterPro" id="IPR037158">
    <property type="entry name" value="Thr_synth_N_sf"/>
</dbReference>
<evidence type="ECO:0000313" key="16">
    <source>
        <dbReference type="Proteomes" id="UP001226762"/>
    </source>
</evidence>
<evidence type="ECO:0000256" key="8">
    <source>
        <dbReference type="ARBA" id="ARBA00022898"/>
    </source>
</evidence>
<dbReference type="GO" id="GO:0030170">
    <property type="term" value="F:pyridoxal phosphate binding"/>
    <property type="evidence" value="ECO:0007669"/>
    <property type="project" value="InterPro"/>
</dbReference>
<dbReference type="PROSITE" id="PS00165">
    <property type="entry name" value="DEHYDRATASE_SER_THR"/>
    <property type="match status" value="1"/>
</dbReference>
<proteinExistence type="inferred from homology"/>
<dbReference type="NCBIfam" id="TIGR00260">
    <property type="entry name" value="thrC"/>
    <property type="match status" value="1"/>
</dbReference>
<keyword evidence="7" id="KW-0791">Threonine biosynthesis</keyword>
<evidence type="ECO:0000256" key="5">
    <source>
        <dbReference type="ARBA" id="ARBA00018679"/>
    </source>
</evidence>